<name>A0A1T5KUF0_9MICO</name>
<dbReference type="Gene3D" id="3.40.630.30">
    <property type="match status" value="1"/>
</dbReference>
<evidence type="ECO:0000313" key="5">
    <source>
        <dbReference type="Proteomes" id="UP000190857"/>
    </source>
</evidence>
<dbReference type="PANTHER" id="PTHR43877:SF2">
    <property type="entry name" value="AMINOALKYLPHOSPHONATE N-ACETYLTRANSFERASE-RELATED"/>
    <property type="match status" value="1"/>
</dbReference>
<accession>A0A1T5KUF0</accession>
<keyword evidence="1 4" id="KW-0808">Transferase</keyword>
<organism evidence="4 5">
    <name type="scientific">Okibacterium fritillariae</name>
    <dbReference type="NCBI Taxonomy" id="123320"/>
    <lineage>
        <taxon>Bacteria</taxon>
        <taxon>Bacillati</taxon>
        <taxon>Actinomycetota</taxon>
        <taxon>Actinomycetes</taxon>
        <taxon>Micrococcales</taxon>
        <taxon>Microbacteriaceae</taxon>
        <taxon>Okibacterium</taxon>
    </lineage>
</organism>
<dbReference type="InterPro" id="IPR000182">
    <property type="entry name" value="GNAT_dom"/>
</dbReference>
<reference evidence="4 5" key="1">
    <citation type="submission" date="2017-02" db="EMBL/GenBank/DDBJ databases">
        <authorList>
            <person name="Peterson S.W."/>
        </authorList>
    </citation>
    <scope>NUCLEOTIDE SEQUENCE [LARGE SCALE GENOMIC DNA]</scope>
    <source>
        <strain evidence="4 5">VKM Ac-2059</strain>
    </source>
</reference>
<dbReference type="GO" id="GO:0016747">
    <property type="term" value="F:acyltransferase activity, transferring groups other than amino-acyl groups"/>
    <property type="evidence" value="ECO:0007669"/>
    <property type="project" value="InterPro"/>
</dbReference>
<sequence>MSRADLHTLHEQGTDVITPTETAAKHVCAMLVIMSITITPEPARQAELIELMEAGAAYAHSLYPPEENFLLDVEELEVPGIVVYVARDDSGRALGMVALVPLTNPASGTGTPGEVEAEVKRMFVHPDGRGQGIATTLMDRLEADAAASGFTRIVLETGTLHNAAQALYTRCGYVEIPQYGPYAGAASSLCMAKSLRPAA</sequence>
<dbReference type="Proteomes" id="UP000190857">
    <property type="component" value="Unassembled WGS sequence"/>
</dbReference>
<evidence type="ECO:0000259" key="3">
    <source>
        <dbReference type="PROSITE" id="PS51186"/>
    </source>
</evidence>
<dbReference type="AlphaFoldDB" id="A0A1T5KUF0"/>
<dbReference type="InterPro" id="IPR016181">
    <property type="entry name" value="Acyl_CoA_acyltransferase"/>
</dbReference>
<evidence type="ECO:0000256" key="2">
    <source>
        <dbReference type="ARBA" id="ARBA00023315"/>
    </source>
</evidence>
<dbReference type="CDD" id="cd04301">
    <property type="entry name" value="NAT_SF"/>
    <property type="match status" value="1"/>
</dbReference>
<protein>
    <submittedName>
        <fullName evidence="4">Putative acetyltransferase</fullName>
    </submittedName>
</protein>
<dbReference type="InterPro" id="IPR050832">
    <property type="entry name" value="Bact_Acetyltransf"/>
</dbReference>
<dbReference type="PROSITE" id="PS51186">
    <property type="entry name" value="GNAT"/>
    <property type="match status" value="1"/>
</dbReference>
<dbReference type="PANTHER" id="PTHR43877">
    <property type="entry name" value="AMINOALKYLPHOSPHONATE N-ACETYLTRANSFERASE-RELATED-RELATED"/>
    <property type="match status" value="1"/>
</dbReference>
<feature type="domain" description="N-acetyltransferase" evidence="3">
    <location>
        <begin position="41"/>
        <end position="196"/>
    </location>
</feature>
<keyword evidence="2" id="KW-0012">Acyltransferase</keyword>
<proteinExistence type="predicted"/>
<evidence type="ECO:0000256" key="1">
    <source>
        <dbReference type="ARBA" id="ARBA00022679"/>
    </source>
</evidence>
<dbReference type="EMBL" id="FUZP01000003">
    <property type="protein sequence ID" value="SKC67270.1"/>
    <property type="molecule type" value="Genomic_DNA"/>
</dbReference>
<gene>
    <name evidence="4" type="ORF">SAMN06309945_2497</name>
</gene>
<dbReference type="Pfam" id="PF00583">
    <property type="entry name" value="Acetyltransf_1"/>
    <property type="match status" value="1"/>
</dbReference>
<keyword evidence="5" id="KW-1185">Reference proteome</keyword>
<dbReference type="SUPFAM" id="SSF55729">
    <property type="entry name" value="Acyl-CoA N-acyltransferases (Nat)"/>
    <property type="match status" value="1"/>
</dbReference>
<evidence type="ECO:0000313" key="4">
    <source>
        <dbReference type="EMBL" id="SKC67270.1"/>
    </source>
</evidence>